<dbReference type="InterPro" id="IPR025322">
    <property type="entry name" value="PADRE_dom"/>
</dbReference>
<protein>
    <recommendedName>
        <fullName evidence="3">DUF4228 domain-containing protein</fullName>
    </recommendedName>
</protein>
<dbReference type="EMBL" id="KI395324">
    <property type="protein sequence ID" value="ERM98527.1"/>
    <property type="molecule type" value="Genomic_DNA"/>
</dbReference>
<dbReference type="Proteomes" id="UP000017836">
    <property type="component" value="Unassembled WGS sequence"/>
</dbReference>
<dbReference type="Gramene" id="ERM98527">
    <property type="protein sequence ID" value="ERM98527"/>
    <property type="gene ID" value="AMTR_s00113p00094690"/>
</dbReference>
<organism evidence="1 2">
    <name type="scientific">Amborella trichopoda</name>
    <dbReference type="NCBI Taxonomy" id="13333"/>
    <lineage>
        <taxon>Eukaryota</taxon>
        <taxon>Viridiplantae</taxon>
        <taxon>Streptophyta</taxon>
        <taxon>Embryophyta</taxon>
        <taxon>Tracheophyta</taxon>
        <taxon>Spermatophyta</taxon>
        <taxon>Magnoliopsida</taxon>
        <taxon>Amborellales</taxon>
        <taxon>Amborellaceae</taxon>
        <taxon>Amborella</taxon>
    </lineage>
</organism>
<dbReference type="OMA" id="HEMVYRT"/>
<evidence type="ECO:0000313" key="2">
    <source>
        <dbReference type="Proteomes" id="UP000017836"/>
    </source>
</evidence>
<dbReference type="AlphaFoldDB" id="W1NRM0"/>
<evidence type="ECO:0000313" key="1">
    <source>
        <dbReference type="EMBL" id="ERM98527.1"/>
    </source>
</evidence>
<dbReference type="PANTHER" id="PTHR33148:SF46">
    <property type="entry name" value="EMB|CAB85509.1"/>
    <property type="match status" value="1"/>
</dbReference>
<sequence length="161" mass="17821">MGNCVLVPQATRPLMLEAEEENIVRIAKTDGKILEYRAPLVVEQVLTTFEGQALYTSGISSDSLSKDYRLKPGQPYYLMPNKTVEEPASTEEQGLERESGGVVRLKVVITKQQLQELLAKSISVADVISSLRNMEDGSNRGHSRGWRPCLETIHEDGGVFS</sequence>
<reference evidence="2" key="1">
    <citation type="journal article" date="2013" name="Science">
        <title>The Amborella genome and the evolution of flowering plants.</title>
        <authorList>
            <consortium name="Amborella Genome Project"/>
        </authorList>
    </citation>
    <scope>NUCLEOTIDE SEQUENCE [LARGE SCALE GENOMIC DNA]</scope>
</reference>
<dbReference type="KEGG" id="atr:18426540"/>
<name>W1NRM0_AMBTC</name>
<proteinExistence type="predicted"/>
<dbReference type="PANTHER" id="PTHR33148">
    <property type="entry name" value="PLASTID MOVEMENT IMPAIRED PROTEIN-RELATED"/>
    <property type="match status" value="1"/>
</dbReference>
<evidence type="ECO:0008006" key="3">
    <source>
        <dbReference type="Google" id="ProtNLM"/>
    </source>
</evidence>
<dbReference type="eggNOG" id="ENOG502S4YK">
    <property type="taxonomic scope" value="Eukaryota"/>
</dbReference>
<keyword evidence="2" id="KW-1185">Reference proteome</keyword>
<dbReference type="OrthoDB" id="1908589at2759"/>
<dbReference type="Pfam" id="PF14009">
    <property type="entry name" value="PADRE"/>
    <property type="match status" value="1"/>
</dbReference>
<accession>W1NRM0</accession>
<dbReference type="STRING" id="13333.W1NRM0"/>
<gene>
    <name evidence="1" type="ORF">AMTR_s00113p00094690</name>
</gene>
<dbReference type="HOGENOM" id="CLU_135250_0_0_1"/>